<dbReference type="RefSeq" id="WP_345416907.1">
    <property type="nucleotide sequence ID" value="NZ_BAABHO010000025.1"/>
</dbReference>
<keyword evidence="1" id="KW-1133">Transmembrane helix</keyword>
<feature type="transmembrane region" description="Helical" evidence="1">
    <location>
        <begin position="20"/>
        <end position="40"/>
    </location>
</feature>
<gene>
    <name evidence="2" type="ORF">GCM10023200_32400</name>
</gene>
<evidence type="ECO:0000313" key="3">
    <source>
        <dbReference type="Proteomes" id="UP001500928"/>
    </source>
</evidence>
<comment type="caution">
    <text evidence="2">The sequence shown here is derived from an EMBL/GenBank/DDBJ whole genome shotgun (WGS) entry which is preliminary data.</text>
</comment>
<keyword evidence="1" id="KW-0472">Membrane</keyword>
<dbReference type="Proteomes" id="UP001500928">
    <property type="component" value="Unassembled WGS sequence"/>
</dbReference>
<keyword evidence="3" id="KW-1185">Reference proteome</keyword>
<evidence type="ECO:0000313" key="2">
    <source>
        <dbReference type="EMBL" id="GAA4794016.1"/>
    </source>
</evidence>
<reference evidence="3" key="1">
    <citation type="journal article" date="2019" name="Int. J. Syst. Evol. Microbiol.">
        <title>The Global Catalogue of Microorganisms (GCM) 10K type strain sequencing project: providing services to taxonomists for standard genome sequencing and annotation.</title>
        <authorList>
            <consortium name="The Broad Institute Genomics Platform"/>
            <consortium name="The Broad Institute Genome Sequencing Center for Infectious Disease"/>
            <person name="Wu L."/>
            <person name="Ma J."/>
        </authorList>
    </citation>
    <scope>NUCLEOTIDE SEQUENCE [LARGE SCALE GENOMIC DNA]</scope>
    <source>
        <strain evidence="3">JCM 17979</strain>
    </source>
</reference>
<sequence length="107" mass="11641">MLDRLAAPACLVARRVVQHLVALADAIAFTVALAQFAPLAPRMARGWLPVLLDRLLAADTATLRLLGHDPFGGARPAWVRATGAWWHRELIGDYLPARTLPRESSAP</sequence>
<evidence type="ECO:0000256" key="1">
    <source>
        <dbReference type="SAM" id="Phobius"/>
    </source>
</evidence>
<protein>
    <submittedName>
        <fullName evidence="2">Uncharacterized protein</fullName>
    </submittedName>
</protein>
<accession>A0ABP9BE72</accession>
<dbReference type="EMBL" id="BAABHO010000025">
    <property type="protein sequence ID" value="GAA4794016.1"/>
    <property type="molecule type" value="Genomic_DNA"/>
</dbReference>
<organism evidence="2 3">
    <name type="scientific">Actinomycetospora chlora</name>
    <dbReference type="NCBI Taxonomy" id="663608"/>
    <lineage>
        <taxon>Bacteria</taxon>
        <taxon>Bacillati</taxon>
        <taxon>Actinomycetota</taxon>
        <taxon>Actinomycetes</taxon>
        <taxon>Pseudonocardiales</taxon>
        <taxon>Pseudonocardiaceae</taxon>
        <taxon>Actinomycetospora</taxon>
    </lineage>
</organism>
<name>A0ABP9BE72_9PSEU</name>
<proteinExistence type="predicted"/>
<keyword evidence="1" id="KW-0812">Transmembrane</keyword>